<dbReference type="SMART" id="SM00396">
    <property type="entry name" value="ZnF_UBR1"/>
    <property type="match status" value="1"/>
</dbReference>
<dbReference type="FunFam" id="2.10.110.30:FF:000002">
    <property type="entry name" value="Putative e3 ubiquitin-protein ligase ubr3"/>
    <property type="match status" value="1"/>
</dbReference>
<dbReference type="EMBL" id="CAADRA010000624">
    <property type="protein sequence ID" value="VFT80699.1"/>
    <property type="molecule type" value="Genomic_DNA"/>
</dbReference>
<evidence type="ECO:0000256" key="8">
    <source>
        <dbReference type="ARBA" id="ARBA00046341"/>
    </source>
</evidence>
<evidence type="ECO:0000256" key="2">
    <source>
        <dbReference type="ARBA" id="ARBA00004906"/>
    </source>
</evidence>
<dbReference type="InterPro" id="IPR044046">
    <property type="entry name" value="E3_ligase_UBR-like_C"/>
</dbReference>
<dbReference type="Pfam" id="PF18995">
    <property type="entry name" value="PRT6_C"/>
    <property type="match status" value="1"/>
</dbReference>
<evidence type="ECO:0000256" key="7">
    <source>
        <dbReference type="ARBA" id="ARBA00022833"/>
    </source>
</evidence>
<dbReference type="GO" id="GO:0061630">
    <property type="term" value="F:ubiquitin protein ligase activity"/>
    <property type="evidence" value="ECO:0007669"/>
    <property type="project" value="UniProtKB-UniRule"/>
</dbReference>
<dbReference type="Gene3D" id="2.10.110.30">
    <property type="match status" value="1"/>
</dbReference>
<sequence length="1643" mass="182879">MFSTNEPSTSRPQQRDLMAQQRALAGYPWIDAVRAAVENNPNAVRRKRMCGYEFRPGDMAWNCRQCQKDETCVLCHACFASSHAALDHDVTFYYTQQGTGCCDCGDDEAWDPAGFCAEHNPPADGDGDILSSVPTELLAPAQRDVAHDLDVLFRYAYGRRQGFQRVITKEDDGLFDLWLHVTEANIRSAPEKLTLVQGRISTDSVFHWLSTLDKSNVSLFNAGDPDVYADVLAIFGRLTHTTLACDVGCRLVAQQMSSHPTILGHLIRAEALFPQSEASALHTLIMSLLPDPAFKEAFAIAYTESYAFIFTEYLHGLGTQGQTILIFGVQFLNRASFVHKLMADHALLDVLLGAFEATLLEGSTPATAATNVNDDDDASIINQTHPWDAIARRMRDPWTSLDFAPLAPPVRISVDAPQFTSHRYIQVLMDLKYVFQIPHPRFLRQYGTKYKWFCRLLARLQGIGASARIPPTEQHVAMESRSWIGTLETLLLRLRLTTTTTLVCIEMTSMVEELVSALVVNVVTSSDEVFETTMEGLVAPLVEAFCMWLATTQTYFPRRLPLVGAKDVAVGAHFPLHHALLLILRACTRSQATMDTFDAVLNARMPHAATDDDVGVWHREMLAVPLVQALVWDAQVHVGMWKRNGWSVVNHSMNYGEPYYCMKFRDLDLLGVQFAFAVGGIDRVVALLLAQFDVAALDTPEFEDPMHAECLRVCCQVATELPHPDTSLAEPLRRVLLQRLCSKASTHSELFKAVSEFCAVHEVHAALAPIALDAAVKDLTKEWIIPNQKNYTLDPRHFELYDACTIHLTRKQHEAARMNRLESRMELFKKGRTQSMFYAAVPPPRHVASGLLYQFEPAYYMVLHPQLCDLVEKIVVRLDAVSTALSTMAVHLLTLQLYALRTALDHPTYQDMGQRYLTWLESVVPALTELNPWTVVDPPTTTRDNTDHERGRHIQWILHELSVYPSFHSIVYAPAQVASAPSSSESQPDSLRHRAQQLALLRMQQQQAAFADYLDENTSDGEDETSHMCAMCHTKESSDAAALCYIGFVHPSSLNVPSVHAKKTPWEDMKKEVPLTMQCCGHCVHMGCWESYYATQFQKVITGEAYLNAVDVKKGEFLCPLCKAISNVLVPVSAAPAPTAPHVGNIGTEFAWDQWLAALAPSEADPALSEGLAKLCMAIHRVATGAQEKAHPDRYVTTACHAVFTTRWTASQTHLPNAKIQPFVTAARHLRHASLSWQLRRLLATGHAVNESTATTLDTHTLTQVQKTWHSVVGAKPLLLHDLGSIVARGVLLSHTFDDAVCAMQLVALAFVVQTTLWLAANDDDNEWTTVEDDVATAWFLAQWCGGASKDQATATLLGLVEGAPWVVTDPSQLVARVALDVYPFCKETQAMIAPVHVTWLTLPQLPPSLLPLIRTWQHAFYNTYVGVWQYVIVSRYNEMDDPQGVLAQWQLKQNVVSWTPVLKQDLDTAHVPLSTIWLTRRTAFLRTLPASYNSLYLDLTKKVCPSCHMFPSRPALCLICGGLLCAASSCKSISPMSVSGACTLHAHKCGRGVGMFLLVLEGTVLLVCGKLAAFYGHGLYVDEYGEGFGETHSATTYNRGRPLFLQTHTRDQLLRLWTQQGVPHEIVQTQNIVTHIVPNSHY</sequence>
<dbReference type="PANTHER" id="PTHR21497">
    <property type="entry name" value="UBIQUITIN LIGASE E3 ALPHA-RELATED"/>
    <property type="match status" value="1"/>
</dbReference>
<keyword evidence="3 10" id="KW-0808">Transferase</keyword>
<dbReference type="EC" id="2.3.2.27" evidence="10"/>
<dbReference type="GO" id="GO:0008270">
    <property type="term" value="F:zinc ion binding"/>
    <property type="evidence" value="ECO:0007669"/>
    <property type="project" value="UniProtKB-UniRule"/>
</dbReference>
<feature type="domain" description="UBR-type" evidence="11">
    <location>
        <begin position="48"/>
        <end position="121"/>
    </location>
</feature>
<dbReference type="GO" id="GO:0071596">
    <property type="term" value="P:ubiquitin-dependent protein catabolic process via the N-end rule pathway"/>
    <property type="evidence" value="ECO:0007669"/>
    <property type="project" value="UniProtKB-UniRule"/>
</dbReference>
<feature type="zinc finger region" description="UBR-type" evidence="9">
    <location>
        <begin position="48"/>
        <end position="121"/>
    </location>
</feature>
<keyword evidence="4 10" id="KW-0479">Metal-binding</keyword>
<keyword evidence="5 10" id="KW-0863">Zinc-finger</keyword>
<evidence type="ECO:0000313" key="12">
    <source>
        <dbReference type="EMBL" id="KAF0715174.1"/>
    </source>
</evidence>
<dbReference type="GO" id="GO:0000151">
    <property type="term" value="C:ubiquitin ligase complex"/>
    <property type="evidence" value="ECO:0007669"/>
    <property type="project" value="TreeGrafter"/>
</dbReference>
<evidence type="ECO:0000313" key="13">
    <source>
        <dbReference type="EMBL" id="VFT80699.1"/>
    </source>
</evidence>
<comment type="catalytic activity">
    <reaction evidence="1 10">
        <text>S-ubiquitinyl-[E2 ubiquitin-conjugating enzyme]-L-cysteine + [acceptor protein]-L-lysine = [E2 ubiquitin-conjugating enzyme]-L-cysteine + N(6)-ubiquitinyl-[acceptor protein]-L-lysine.</text>
        <dbReference type="EC" id="2.3.2.27"/>
    </reaction>
</comment>
<evidence type="ECO:0000256" key="3">
    <source>
        <dbReference type="ARBA" id="ARBA00022679"/>
    </source>
</evidence>
<comment type="similarity">
    <text evidence="8 10">Belongs to the E3 ubiquitin-protein ligase UBR1-like family.</text>
</comment>
<dbReference type="UniPathway" id="UPA00143"/>
<accession>A0A485KAR8</accession>
<dbReference type="InterPro" id="IPR039164">
    <property type="entry name" value="UBR1-like"/>
</dbReference>
<comment type="pathway">
    <text evidence="2 10">Protein modification; protein ubiquitination.</text>
</comment>
<dbReference type="Pfam" id="PF02207">
    <property type="entry name" value="zf-UBR"/>
    <property type="match status" value="1"/>
</dbReference>
<evidence type="ECO:0000256" key="6">
    <source>
        <dbReference type="ARBA" id="ARBA00022786"/>
    </source>
</evidence>
<dbReference type="EMBL" id="VJMH01000624">
    <property type="protein sequence ID" value="KAF0715174.1"/>
    <property type="molecule type" value="Genomic_DNA"/>
</dbReference>
<dbReference type="GO" id="GO:0005737">
    <property type="term" value="C:cytoplasm"/>
    <property type="evidence" value="ECO:0007669"/>
    <property type="project" value="TreeGrafter"/>
</dbReference>
<dbReference type="PANTHER" id="PTHR21497:SF24">
    <property type="entry name" value="E3 UBIQUITIN-PROTEIN LIGASE UBR1"/>
    <property type="match status" value="1"/>
</dbReference>
<dbReference type="OrthoDB" id="26387at2759"/>
<keyword evidence="7 10" id="KW-0862">Zinc</keyword>
<evidence type="ECO:0000256" key="4">
    <source>
        <dbReference type="ARBA" id="ARBA00022723"/>
    </source>
</evidence>
<organism evidence="13 14">
    <name type="scientific">Aphanomyces stellatus</name>
    <dbReference type="NCBI Taxonomy" id="120398"/>
    <lineage>
        <taxon>Eukaryota</taxon>
        <taxon>Sar</taxon>
        <taxon>Stramenopiles</taxon>
        <taxon>Oomycota</taxon>
        <taxon>Saprolegniomycetes</taxon>
        <taxon>Saprolegniales</taxon>
        <taxon>Verrucalvaceae</taxon>
        <taxon>Aphanomyces</taxon>
    </lineage>
</organism>
<dbReference type="PROSITE" id="PS51157">
    <property type="entry name" value="ZF_UBR"/>
    <property type="match status" value="1"/>
</dbReference>
<gene>
    <name evidence="13" type="primary">Aste57867_3536</name>
    <name evidence="12" type="ORF">As57867_003525</name>
    <name evidence="13" type="ORF">ASTE57867_3536</name>
</gene>
<evidence type="ECO:0000313" key="14">
    <source>
        <dbReference type="Proteomes" id="UP000332933"/>
    </source>
</evidence>
<proteinExistence type="inferred from homology"/>
<keyword evidence="14" id="KW-1185">Reference proteome</keyword>
<evidence type="ECO:0000256" key="9">
    <source>
        <dbReference type="PROSITE-ProRule" id="PRU00508"/>
    </source>
</evidence>
<evidence type="ECO:0000256" key="10">
    <source>
        <dbReference type="RuleBase" id="RU366018"/>
    </source>
</evidence>
<evidence type="ECO:0000256" key="1">
    <source>
        <dbReference type="ARBA" id="ARBA00000900"/>
    </source>
</evidence>
<name>A0A485KAR8_9STRA</name>
<evidence type="ECO:0000259" key="11">
    <source>
        <dbReference type="PROSITE" id="PS51157"/>
    </source>
</evidence>
<dbReference type="InterPro" id="IPR003126">
    <property type="entry name" value="Znf_UBR"/>
</dbReference>
<dbReference type="GO" id="GO:0016567">
    <property type="term" value="P:protein ubiquitination"/>
    <property type="evidence" value="ECO:0007669"/>
    <property type="project" value="UniProtKB-UniRule"/>
</dbReference>
<protein>
    <recommendedName>
        <fullName evidence="10">E3 ubiquitin-protein ligase</fullName>
        <ecNumber evidence="10">2.3.2.27</ecNumber>
    </recommendedName>
</protein>
<evidence type="ECO:0000256" key="5">
    <source>
        <dbReference type="ARBA" id="ARBA00022771"/>
    </source>
</evidence>
<dbReference type="CDD" id="cd19673">
    <property type="entry name" value="UBR-box_UBR3"/>
    <property type="match status" value="1"/>
</dbReference>
<reference evidence="13 14" key="1">
    <citation type="submission" date="2019-03" db="EMBL/GenBank/DDBJ databases">
        <authorList>
            <person name="Gaulin E."/>
            <person name="Dumas B."/>
        </authorList>
    </citation>
    <scope>NUCLEOTIDE SEQUENCE [LARGE SCALE GENOMIC DNA]</scope>
    <source>
        <strain evidence="13">CBS 568.67</strain>
    </source>
</reference>
<comment type="function">
    <text evidence="10">Ubiquitin ligase protein which is a component of the N-end rule pathway. Recognizes and binds to proteins bearing specific N-terminal residues that are destabilizing according to the N-end rule, leading to their ubiquitination and subsequent degradation.</text>
</comment>
<keyword evidence="6 10" id="KW-0833">Ubl conjugation pathway</keyword>
<reference evidence="12" key="2">
    <citation type="submission" date="2019-06" db="EMBL/GenBank/DDBJ databases">
        <title>Genomics analysis of Aphanomyces spp. identifies a new class of oomycete effector associated with host adaptation.</title>
        <authorList>
            <person name="Gaulin E."/>
        </authorList>
    </citation>
    <scope>NUCLEOTIDE SEQUENCE</scope>
    <source>
        <strain evidence="12">CBS 578.67</strain>
    </source>
</reference>
<dbReference type="Proteomes" id="UP000332933">
    <property type="component" value="Unassembled WGS sequence"/>
</dbReference>